<dbReference type="EMBL" id="ML986589">
    <property type="protein sequence ID" value="KAF2267841.1"/>
    <property type="molecule type" value="Genomic_DNA"/>
</dbReference>
<proteinExistence type="predicted"/>
<evidence type="ECO:0000256" key="1">
    <source>
        <dbReference type="SAM" id="SignalP"/>
    </source>
</evidence>
<dbReference type="Proteomes" id="UP000800093">
    <property type="component" value="Unassembled WGS sequence"/>
</dbReference>
<keyword evidence="4" id="KW-1185">Reference proteome</keyword>
<accession>A0A9P4KFQ7</accession>
<organism evidence="3 4">
    <name type="scientific">Lojkania enalia</name>
    <dbReference type="NCBI Taxonomy" id="147567"/>
    <lineage>
        <taxon>Eukaryota</taxon>
        <taxon>Fungi</taxon>
        <taxon>Dikarya</taxon>
        <taxon>Ascomycota</taxon>
        <taxon>Pezizomycotina</taxon>
        <taxon>Dothideomycetes</taxon>
        <taxon>Pleosporomycetidae</taxon>
        <taxon>Pleosporales</taxon>
        <taxon>Pleosporales incertae sedis</taxon>
        <taxon>Lojkania</taxon>
    </lineage>
</organism>
<dbReference type="AlphaFoldDB" id="A0A9P4KFQ7"/>
<evidence type="ECO:0000313" key="4">
    <source>
        <dbReference type="Proteomes" id="UP000800093"/>
    </source>
</evidence>
<dbReference type="PANTHER" id="PTHR39613">
    <property type="entry name" value="ANCHORED CELL WALL PROTEIN, PUTATIVE (AFU_ORTHOLOGUE AFUA_4G08960)-RELATED"/>
    <property type="match status" value="1"/>
</dbReference>
<reference evidence="4" key="1">
    <citation type="journal article" date="2020" name="Stud. Mycol.">
        <title>101 Dothideomycetes genomes: A test case for predicting lifestyles and emergence of pathogens.</title>
        <authorList>
            <person name="Haridas S."/>
            <person name="Albert R."/>
            <person name="Binder M."/>
            <person name="Bloem J."/>
            <person name="LaButti K."/>
            <person name="Salamov A."/>
            <person name="Andreopoulos B."/>
            <person name="Baker S."/>
            <person name="Barry K."/>
            <person name="Bills G."/>
            <person name="Bluhm B."/>
            <person name="Cannon C."/>
            <person name="Castanera R."/>
            <person name="Culley D."/>
            <person name="Daum C."/>
            <person name="Ezra D."/>
            <person name="Gonzalez J."/>
            <person name="Henrissat B."/>
            <person name="Kuo A."/>
            <person name="Liang C."/>
            <person name="Lipzen A."/>
            <person name="Lutzoni F."/>
            <person name="Magnuson J."/>
            <person name="Mondo S."/>
            <person name="Nolan M."/>
            <person name="Ohm R."/>
            <person name="Pangilinan J."/>
            <person name="Park H.-J."/>
            <person name="Ramirez L."/>
            <person name="Alfaro M."/>
            <person name="Sun H."/>
            <person name="Tritt A."/>
            <person name="Yoshinaga Y."/>
            <person name="Zwiers L.-H."/>
            <person name="Turgeon B."/>
            <person name="Goodwin S."/>
            <person name="Spatafora J."/>
            <person name="Crous P."/>
            <person name="Grigoriev I."/>
        </authorList>
    </citation>
    <scope>NUCLEOTIDE SEQUENCE [LARGE SCALE GENOMIC DNA]</scope>
    <source>
        <strain evidence="4">CBS 304.66</strain>
    </source>
</reference>
<keyword evidence="1" id="KW-0732">Signal</keyword>
<feature type="chain" id="PRO_5040503567" description="Ubiquitin 3 binding protein But2 C-terminal domain-containing protein" evidence="1">
    <location>
        <begin position="17"/>
        <end position="216"/>
    </location>
</feature>
<sequence>MKFVILITLQLATALAAPSISPSNPLNELSFFRCPANSVQPNGNLPDDSIPTSLLVPISAKHPDEAYDATPWAKITPNDFCTIFNLELPVAATQGKLCSLVFDFPSFLQAPFLFRFAGPGHFSFTGFAINAGAVAGKTTFNNLPAPGPSPSNPPAVMMPGNSYIVNSAPCGIAGYIPGKVTVSGALCSKDTTLVFWQSDFICPLGFYVVLTDDPNM</sequence>
<feature type="domain" description="Ubiquitin 3 binding protein But2 C-terminal" evidence="2">
    <location>
        <begin position="54"/>
        <end position="198"/>
    </location>
</feature>
<dbReference type="Pfam" id="PF09792">
    <property type="entry name" value="But2"/>
    <property type="match status" value="1"/>
</dbReference>
<evidence type="ECO:0000259" key="2">
    <source>
        <dbReference type="Pfam" id="PF09792"/>
    </source>
</evidence>
<name>A0A9P4KFQ7_9PLEO</name>
<gene>
    <name evidence="3" type="ORF">CC78DRAFT_489804</name>
</gene>
<dbReference type="PANTHER" id="PTHR39613:SF1">
    <property type="entry name" value="ANCHORED CELL WALL PROTEIN, PUTATIVE (AFU_ORTHOLOGUE AFUA_4G08960)-RELATED"/>
    <property type="match status" value="1"/>
</dbReference>
<dbReference type="OrthoDB" id="4657524at2759"/>
<dbReference type="InterPro" id="IPR018620">
    <property type="entry name" value="Ubiquitin3-bd_protein_But2_C"/>
</dbReference>
<evidence type="ECO:0000313" key="3">
    <source>
        <dbReference type="EMBL" id="KAF2267841.1"/>
    </source>
</evidence>
<comment type="caution">
    <text evidence="3">The sequence shown here is derived from an EMBL/GenBank/DDBJ whole genome shotgun (WGS) entry which is preliminary data.</text>
</comment>
<feature type="signal peptide" evidence="1">
    <location>
        <begin position="1"/>
        <end position="16"/>
    </location>
</feature>
<protein>
    <recommendedName>
        <fullName evidence="2">Ubiquitin 3 binding protein But2 C-terminal domain-containing protein</fullName>
    </recommendedName>
</protein>